<keyword evidence="2" id="KW-1185">Reference proteome</keyword>
<comment type="caution">
    <text evidence="1">The sequence shown here is derived from an EMBL/GenBank/DDBJ whole genome shotgun (WGS) entry which is preliminary data.</text>
</comment>
<protein>
    <submittedName>
        <fullName evidence="1">Uncharacterized protein</fullName>
    </submittedName>
</protein>
<gene>
    <name evidence="1" type="ORF">PIB30_073763</name>
</gene>
<reference evidence="1 2" key="1">
    <citation type="journal article" date="2023" name="Plants (Basel)">
        <title>Bridging the Gap: Combining Genomics and Transcriptomics Approaches to Understand Stylosanthes scabra, an Orphan Legume from the Brazilian Caatinga.</title>
        <authorList>
            <person name="Ferreira-Neto J.R.C."/>
            <person name="da Silva M.D."/>
            <person name="Binneck E."/>
            <person name="de Melo N.F."/>
            <person name="da Silva R.H."/>
            <person name="de Melo A.L.T.M."/>
            <person name="Pandolfi V."/>
            <person name="Bustamante F.O."/>
            <person name="Brasileiro-Vidal A.C."/>
            <person name="Benko-Iseppon A.M."/>
        </authorList>
    </citation>
    <scope>NUCLEOTIDE SEQUENCE [LARGE SCALE GENOMIC DNA]</scope>
    <source>
        <tissue evidence="1">Leaves</tissue>
    </source>
</reference>
<name>A0ABU6SPL0_9FABA</name>
<proteinExistence type="predicted"/>
<accession>A0ABU6SPL0</accession>
<sequence>MPCNCTCSKCSSSSLHWHARPCSNSRLMTNIVHRHGFGGGGSGGGGSFGLTSTPTSSWQLHLNTSTTPVTITRKPFSDLDDVIEALKDPTICNIGMCYGRQGADEIVASEAVERIKRRSENDSLFASIVMVTVNKNPNLTEIQHQIADKLGIRLDGGDGGYKTKKIWDNLGANKKQDFIIRVNAKRISEAIIQNNNNQQQQMKKILFIFCNLHEKLGLEKLGIASGVGNSSSGHKFIFTSESEELLANHMNSDLLFMF</sequence>
<organism evidence="1 2">
    <name type="scientific">Stylosanthes scabra</name>
    <dbReference type="NCBI Taxonomy" id="79078"/>
    <lineage>
        <taxon>Eukaryota</taxon>
        <taxon>Viridiplantae</taxon>
        <taxon>Streptophyta</taxon>
        <taxon>Embryophyta</taxon>
        <taxon>Tracheophyta</taxon>
        <taxon>Spermatophyta</taxon>
        <taxon>Magnoliopsida</taxon>
        <taxon>eudicotyledons</taxon>
        <taxon>Gunneridae</taxon>
        <taxon>Pentapetalae</taxon>
        <taxon>rosids</taxon>
        <taxon>fabids</taxon>
        <taxon>Fabales</taxon>
        <taxon>Fabaceae</taxon>
        <taxon>Papilionoideae</taxon>
        <taxon>50 kb inversion clade</taxon>
        <taxon>dalbergioids sensu lato</taxon>
        <taxon>Dalbergieae</taxon>
        <taxon>Pterocarpus clade</taxon>
        <taxon>Stylosanthes</taxon>
    </lineage>
</organism>
<dbReference type="EMBL" id="JASCZI010061317">
    <property type="protein sequence ID" value="MED6138376.1"/>
    <property type="molecule type" value="Genomic_DNA"/>
</dbReference>
<evidence type="ECO:0000313" key="1">
    <source>
        <dbReference type="EMBL" id="MED6138376.1"/>
    </source>
</evidence>
<dbReference type="Proteomes" id="UP001341840">
    <property type="component" value="Unassembled WGS sequence"/>
</dbReference>
<evidence type="ECO:0000313" key="2">
    <source>
        <dbReference type="Proteomes" id="UP001341840"/>
    </source>
</evidence>